<dbReference type="EMBL" id="AQPX01000040">
    <property type="protein sequence ID" value="EON70298.1"/>
    <property type="molecule type" value="Genomic_DNA"/>
</dbReference>
<feature type="transmembrane region" description="Helical" evidence="1">
    <location>
        <begin position="12"/>
        <end position="36"/>
    </location>
</feature>
<feature type="transmembrane region" description="Helical" evidence="1">
    <location>
        <begin position="119"/>
        <end position="138"/>
    </location>
</feature>
<dbReference type="AlphaFoldDB" id="R7Z857"/>
<sequence>MSNPNKKINNFLAALIIIAGLILPIFLPAFIMVTLAKWMPNEITYTGMMALVILSIELFIIASLFTKILSLIGLTEKKIDELGFLGTTISIITSFLSILVGYYWMKTLHLTSVQLSSDGIIIIALVSTIILVVLLKALEKFD</sequence>
<evidence type="ECO:0000313" key="2">
    <source>
        <dbReference type="EMBL" id="EON70298.1"/>
    </source>
</evidence>
<evidence type="ECO:0000313" key="3">
    <source>
        <dbReference type="Proteomes" id="UP000013911"/>
    </source>
</evidence>
<dbReference type="Proteomes" id="UP000013911">
    <property type="component" value="Unassembled WGS sequence"/>
</dbReference>
<keyword evidence="1" id="KW-0472">Membrane</keyword>
<dbReference type="OrthoDB" id="2941957at2"/>
<keyword evidence="1" id="KW-1133">Transmembrane helix</keyword>
<dbReference type="PATRIC" id="fig|1285586.5.peg.4644"/>
<dbReference type="RefSeq" id="WP_010861350.1">
    <property type="nucleotide sequence ID" value="NZ_KB933415.1"/>
</dbReference>
<dbReference type="eggNOG" id="ENOG5033X8Z">
    <property type="taxonomic scope" value="Bacteria"/>
</dbReference>
<comment type="caution">
    <text evidence="2">The sequence shown here is derived from an EMBL/GenBank/DDBJ whole genome shotgun (WGS) entry which is preliminary data.</text>
</comment>
<feature type="transmembrane region" description="Helical" evidence="1">
    <location>
        <begin position="82"/>
        <end position="104"/>
    </location>
</feature>
<evidence type="ECO:0008006" key="4">
    <source>
        <dbReference type="Google" id="ProtNLM"/>
    </source>
</evidence>
<name>R7Z857_LYSSH</name>
<reference evidence="2 3" key="1">
    <citation type="submission" date="2013-04" db="EMBL/GenBank/DDBJ databases">
        <title>Draft genome of the heavy metal tolerant bacterium Lysinibacillus sphaericus strain OT4b.31.</title>
        <authorList>
            <person name="Pena-Montenegro T.D."/>
            <person name="Dussan J."/>
        </authorList>
    </citation>
    <scope>NUCLEOTIDE SEQUENCE [LARGE SCALE GENOMIC DNA]</scope>
    <source>
        <strain evidence="2 3">OT4b.31</strain>
    </source>
</reference>
<keyword evidence="1" id="KW-0812">Transmembrane</keyword>
<proteinExistence type="predicted"/>
<evidence type="ECO:0000256" key="1">
    <source>
        <dbReference type="SAM" id="Phobius"/>
    </source>
</evidence>
<gene>
    <name evidence="2" type="ORF">H131_22269</name>
</gene>
<accession>R7Z857</accession>
<feature type="transmembrane region" description="Helical" evidence="1">
    <location>
        <begin position="48"/>
        <end position="70"/>
    </location>
</feature>
<organism evidence="2 3">
    <name type="scientific">Lysinibacillus sphaericus OT4b.31</name>
    <dbReference type="NCBI Taxonomy" id="1285586"/>
    <lineage>
        <taxon>Bacteria</taxon>
        <taxon>Bacillati</taxon>
        <taxon>Bacillota</taxon>
        <taxon>Bacilli</taxon>
        <taxon>Bacillales</taxon>
        <taxon>Bacillaceae</taxon>
        <taxon>Lysinibacillus</taxon>
    </lineage>
</organism>
<protein>
    <recommendedName>
        <fullName evidence="4">Epimerase</fullName>
    </recommendedName>
</protein>
<dbReference type="HOGENOM" id="CLU_122269_0_0_9"/>